<name>A0A1Y5RPJ6_9RHOB</name>
<dbReference type="InterPro" id="IPR008567">
    <property type="entry name" value="BKACE"/>
</dbReference>
<evidence type="ECO:0000256" key="2">
    <source>
        <dbReference type="ARBA" id="ARBA00022679"/>
    </source>
</evidence>
<dbReference type="PANTHER" id="PTHR37418">
    <property type="entry name" value="3-KETO-5-AMINOHEXANOATE CLEAVAGE ENZYME-RELATED"/>
    <property type="match status" value="1"/>
</dbReference>
<dbReference type="PANTHER" id="PTHR37418:SF2">
    <property type="entry name" value="3-KETO-5-AMINOHEXANOATE CLEAVAGE ENZYME"/>
    <property type="match status" value="1"/>
</dbReference>
<accession>A0A1Y5RPJ6</accession>
<keyword evidence="6" id="KW-1185">Reference proteome</keyword>
<keyword evidence="2 5" id="KW-0808">Transferase</keyword>
<sequence>MKRQSHTLPCALPRVMVAPNGARKTKADHPALPLSLDEILTTASACHAAGADGLHLHVRDAAGKHSLDVGLYREALQALNHTVPDMTLQITTEAVGLYTPAQQRDVVEQLKPDAVSISVAELCAEDDMAITSAFYAFCADQNIAVQHILYGETDLQLMNSLFAQGTLDPAHLQLLFVLGRYTTGQQSSAQDLNPFVTWKDQYCPAADWGVCAFGQNETLCLQAAHQLGGKIRVGFENSFQNADGSIAKTNAERVAEVVSFLDL</sequence>
<dbReference type="OrthoDB" id="9805277at2"/>
<dbReference type="Proteomes" id="UP000193307">
    <property type="component" value="Unassembled WGS sequence"/>
</dbReference>
<dbReference type="Gene3D" id="3.20.20.70">
    <property type="entry name" value="Aldolase class I"/>
    <property type="match status" value="1"/>
</dbReference>
<keyword evidence="3" id="KW-0479">Metal-binding</keyword>
<evidence type="ECO:0000313" key="6">
    <source>
        <dbReference type="Proteomes" id="UP000193307"/>
    </source>
</evidence>
<dbReference type="InterPro" id="IPR013785">
    <property type="entry name" value="Aldolase_TIM"/>
</dbReference>
<protein>
    <submittedName>
        <fullName evidence="5">3-keto-5-aminohexanoate cleavage enzyme</fullName>
        <ecNumber evidence="5">2.-.-.-</ecNumber>
    </submittedName>
</protein>
<evidence type="ECO:0000256" key="3">
    <source>
        <dbReference type="ARBA" id="ARBA00022723"/>
    </source>
</evidence>
<dbReference type="EC" id="2.-.-.-" evidence="5"/>
<dbReference type="RefSeq" id="WP_090875451.1">
    <property type="nucleotide sequence ID" value="NZ_FNZV01000017.1"/>
</dbReference>
<evidence type="ECO:0000313" key="5">
    <source>
        <dbReference type="EMBL" id="SLN22375.1"/>
    </source>
</evidence>
<proteinExistence type="predicted"/>
<dbReference type="AlphaFoldDB" id="A0A1Y5RPJ6"/>
<dbReference type="EMBL" id="FWFW01000002">
    <property type="protein sequence ID" value="SLN22375.1"/>
    <property type="molecule type" value="Genomic_DNA"/>
</dbReference>
<evidence type="ECO:0000256" key="4">
    <source>
        <dbReference type="ARBA" id="ARBA00022833"/>
    </source>
</evidence>
<comment type="cofactor">
    <cofactor evidence="1">
        <name>Zn(2+)</name>
        <dbReference type="ChEBI" id="CHEBI:29105"/>
    </cofactor>
</comment>
<keyword evidence="4" id="KW-0862">Zinc</keyword>
<reference evidence="5 6" key="1">
    <citation type="submission" date="2017-03" db="EMBL/GenBank/DDBJ databases">
        <authorList>
            <person name="Afonso C.L."/>
            <person name="Miller P.J."/>
            <person name="Scott M.A."/>
            <person name="Spackman E."/>
            <person name="Goraichik I."/>
            <person name="Dimitrov K.M."/>
            <person name="Suarez D.L."/>
            <person name="Swayne D.E."/>
        </authorList>
    </citation>
    <scope>NUCLEOTIDE SEQUENCE [LARGE SCALE GENOMIC DNA]</scope>
    <source>
        <strain evidence="5 6">CECT 7971</strain>
    </source>
</reference>
<dbReference type="GO" id="GO:0046872">
    <property type="term" value="F:metal ion binding"/>
    <property type="evidence" value="ECO:0007669"/>
    <property type="project" value="UniProtKB-KW"/>
</dbReference>
<dbReference type="Pfam" id="PF05853">
    <property type="entry name" value="BKACE"/>
    <property type="match status" value="1"/>
</dbReference>
<evidence type="ECO:0000256" key="1">
    <source>
        <dbReference type="ARBA" id="ARBA00001947"/>
    </source>
</evidence>
<dbReference type="GO" id="GO:0043720">
    <property type="term" value="F:3-keto-5-aminohexanoate cleavage activity"/>
    <property type="evidence" value="ECO:0007669"/>
    <property type="project" value="InterPro"/>
</dbReference>
<organism evidence="5 6">
    <name type="scientific">Pacificibacter marinus</name>
    <dbReference type="NCBI Taxonomy" id="658057"/>
    <lineage>
        <taxon>Bacteria</taxon>
        <taxon>Pseudomonadati</taxon>
        <taxon>Pseudomonadota</taxon>
        <taxon>Alphaproteobacteria</taxon>
        <taxon>Rhodobacterales</taxon>
        <taxon>Roseobacteraceae</taxon>
        <taxon>Pacificibacter</taxon>
    </lineage>
</organism>
<dbReference type="STRING" id="658057.SAMN04488032_11727"/>
<gene>
    <name evidence="5" type="primary">kce</name>
    <name evidence="5" type="ORF">PAM7971_00676</name>
</gene>